<comment type="caution">
    <text evidence="3">The sequence shown here is derived from an EMBL/GenBank/DDBJ whole genome shotgun (WGS) entry which is preliminary data.</text>
</comment>
<feature type="region of interest" description="Disordered" evidence="1">
    <location>
        <begin position="322"/>
        <end position="352"/>
    </location>
</feature>
<organism evidence="3 4">
    <name type="scientific">Trichomalopsis sarcophagae</name>
    <dbReference type="NCBI Taxonomy" id="543379"/>
    <lineage>
        <taxon>Eukaryota</taxon>
        <taxon>Metazoa</taxon>
        <taxon>Ecdysozoa</taxon>
        <taxon>Arthropoda</taxon>
        <taxon>Hexapoda</taxon>
        <taxon>Insecta</taxon>
        <taxon>Pterygota</taxon>
        <taxon>Neoptera</taxon>
        <taxon>Endopterygota</taxon>
        <taxon>Hymenoptera</taxon>
        <taxon>Apocrita</taxon>
        <taxon>Proctotrupomorpha</taxon>
        <taxon>Chalcidoidea</taxon>
        <taxon>Pteromalidae</taxon>
        <taxon>Pteromalinae</taxon>
        <taxon>Trichomalopsis</taxon>
    </lineage>
</organism>
<dbReference type="GO" id="GO:0005813">
    <property type="term" value="C:centrosome"/>
    <property type="evidence" value="ECO:0007669"/>
    <property type="project" value="InterPro"/>
</dbReference>
<dbReference type="EMBL" id="NNAY01000408">
    <property type="protein sequence ID" value="OXU28605.1"/>
    <property type="molecule type" value="Genomic_DNA"/>
</dbReference>
<keyword evidence="4" id="KW-1185">Reference proteome</keyword>
<dbReference type="GO" id="GO:0005814">
    <property type="term" value="C:centriole"/>
    <property type="evidence" value="ECO:0007669"/>
    <property type="project" value="TreeGrafter"/>
</dbReference>
<dbReference type="GO" id="GO:0007099">
    <property type="term" value="P:centriole replication"/>
    <property type="evidence" value="ECO:0007669"/>
    <property type="project" value="TreeGrafter"/>
</dbReference>
<dbReference type="PANTHER" id="PTHR31691">
    <property type="entry name" value="ROTATIN"/>
    <property type="match status" value="1"/>
</dbReference>
<accession>A0A232FD48</accession>
<evidence type="ECO:0000259" key="2">
    <source>
        <dbReference type="Pfam" id="PF14726"/>
    </source>
</evidence>
<gene>
    <name evidence="3" type="ORF">TSAR_007765</name>
</gene>
<evidence type="ECO:0000313" key="4">
    <source>
        <dbReference type="Proteomes" id="UP000215335"/>
    </source>
</evidence>
<dbReference type="Pfam" id="PF14726">
    <property type="entry name" value="RTTN_N"/>
    <property type="match status" value="1"/>
</dbReference>
<protein>
    <recommendedName>
        <fullName evidence="2">Rotatin N-terminal domain-containing protein</fullName>
    </recommendedName>
</protein>
<dbReference type="SUPFAM" id="SSF48371">
    <property type="entry name" value="ARM repeat"/>
    <property type="match status" value="3"/>
</dbReference>
<dbReference type="OrthoDB" id="428850at2759"/>
<sequence>MSTMCTISNTHIKKLDHALGEIRLRALENIISKLNLGFECDCNAVKKELLIKLFKWFTIEPIIEEEKVLNLLIKLLKSDSGSYLNSFGKIRLQNELRDLRARLDSKWHDKLNVMEEIVSKPDQFIQHFEDVPPLVYEPSEINYNQQYQNYPSESSSFTAMSPLDCSAPFELTVNCGDGAIIPRRSESSVKWLCMPWQVLAKSDKNVLTSLKNSFNDSPDIATKIESCRFITNILLQDFPAEVFLQRPTTVNILLDLLQSYKDEPSQEGRINESSENLIIEILKILYKLTRSLRFRIYYYCDPSIAHKAQKILSRNLQNQDFGLPERDSPDGEPPDQNYHGFQTTRPGNRSPSVIDDVNDSVLQLQQKFIPHYCTETLIHVLKLLSIPNNPTRPLKIVRLIADLAYELVQLLITSVMPTVWFCNDNVALKIHDNVKTLFEMLGEILDYFEQFNSVDYYRTTYIFFLWISVKLISNIMPLELADQVIPKNMKLCICNAIMDAPIYLMYSSLHVTLQEYARRFHGTQECAAVKLLDETRLVTKSMKAAISLIKFPRDLPYSEELKIMYLSKLSLLYHKNFKMIRKFVSLAQNRAGYSLSTEDKETTTKMILSLLAHNDDDVQEATYTECQNLVAGVLGIENNGRYSWKNLLFLMEPSVLTEIICHGTTKENKKIKSMADDILLHLLKGKFQMGESGWITFLEALIPVLPLLQCLAHPSSNLGKSITKMLDPDISSSIKLPFIEVLKGNIRLLFSPIPDIRDEALCRLLWLLGQEKNASQKLPRLTSLHGLPFGSLCVFDKQTSAKRSEGTYQRSALISVLEMLRSDNIEPKMRKSALVQVSVMLSDSSLHKLFISENGLPLILDIFSKALIEKDFVNYPDSVISIVTILKLLASSEASIRMELSNRIDLYYNVLRSVFLYPNNESVKMDSAQLLALLLYNTYIMRLTERTHNNPFNISLPYLITITMKLPFTCKAHWKASIHRRSDISILHRSNPVALTFIRQFWAWEWNGHEEMLWKKWENINDPMITETLMIRETELACMTNTSLFYCIQQQLYNIQNSIMHNGVMRAIDYLTMYFKLCNLLNYVHFENVARLPWSHTFERFLQCQPTCKEDQELLANLLNFLHLYIKCTLHEDTLWLCKTVKSMMKSLSDWLQSGTDGGEDIHQSMLRLVRACSMIDCKENNESKNSWIFFIKFAVANLDYGEFYNLAFLDWILSTLIYVIGKCQWKNHKDTLVSVGKSLNQLILSFRREGTVTFMASTIVRNCIICLNHVLYQMQINLNKNILMKFWYDEGQALSWLPELWKSRDPLVRASALQLLASLINGPHTSLQLLNAIDLSPGALCHWLLYFVTTQEESCIVKEAACLAMSNLIRNSNSIVFQYVDPLKPSAMLSYIKENNVYHEIAVMCSNYYMLATLDPDMSGSTESEGTQTQSLASSRTGTTVSMVPKTIYYLYNCSEDFQKCSVGNSVNTDDEDQMQFIATPSLITSLCSMLNNLIAIGEHEVIHEIFEHSLHKYIIGCFGDIPKTINGERNLEHYTNILEMYTNLCTVLTNCVIHSPDFASIVIFSPDFIRHLFELLNDDLYFTNNPRLAFLQNQLGTEIFKFLLSLSQTENQHFDSIQTALESCDTESFVKTMCNIIKSSKSDFGMSALGFLAFLLSQEMQKECEENKPMLLKEVLDTKQLTASNGNNELQAASNASKSPTKSARGMMPIEHPTDYNKSVDTGDEVFVGADICKVLVNLFIGFQYTKTAKKSKQSSDKDVVTVALTNLLCVSTEAKKLAITEQFPATCLMVLKEIYVKLNSVPIQTYKSQTDREQKVHPLLHEIDSIYILLMNFMYDSTEAKEVFAKAGLADIIHKLWAHTSINKKVLINTLKLLSTFTSNYLEAAQSLSLTTVTPGVGLRKTPNSVSLMHVIVQLVSKEIEMNNCKCDCQKLNFAFHILRNAIHNHECRFVISKTNLLQFFTKIHPSTTKRTKIWQIVEINCLEFLIDFTFYDEGQLSVSKAVDGLEVLISLARLSTGSSKLLAISILRNLAFNASNRSRLLGSAEFLELLLTSLKEGSSTEIEVAGSTLWSLVSNNQKGKLIARSSGFGHCIQTAIRRLRLQQDGAQEQDLVKMLEYVLQIISPR</sequence>
<dbReference type="STRING" id="543379.A0A232FD48"/>
<dbReference type="GO" id="GO:0032053">
    <property type="term" value="P:ciliary basal body organization"/>
    <property type="evidence" value="ECO:0007669"/>
    <property type="project" value="TreeGrafter"/>
</dbReference>
<reference evidence="3 4" key="1">
    <citation type="journal article" date="2017" name="Curr. Biol.">
        <title>The Evolution of Venom by Co-option of Single-Copy Genes.</title>
        <authorList>
            <person name="Martinson E.O."/>
            <person name="Mrinalini"/>
            <person name="Kelkar Y.D."/>
            <person name="Chang C.H."/>
            <person name="Werren J.H."/>
        </authorList>
    </citation>
    <scope>NUCLEOTIDE SEQUENCE [LARGE SCALE GENOMIC DNA]</scope>
    <source>
        <strain evidence="3 4">Alberta</strain>
        <tissue evidence="3">Whole body</tissue>
    </source>
</reference>
<dbReference type="GO" id="GO:0010457">
    <property type="term" value="P:centriole-centriole cohesion"/>
    <property type="evidence" value="ECO:0007669"/>
    <property type="project" value="TreeGrafter"/>
</dbReference>
<feature type="domain" description="Rotatin N-terminal" evidence="2">
    <location>
        <begin position="21"/>
        <end position="113"/>
    </location>
</feature>
<dbReference type="Proteomes" id="UP000215335">
    <property type="component" value="Unassembled WGS sequence"/>
</dbReference>
<name>A0A232FD48_9HYME</name>
<dbReference type="Gene3D" id="1.25.10.10">
    <property type="entry name" value="Leucine-rich Repeat Variant"/>
    <property type="match status" value="2"/>
</dbReference>
<evidence type="ECO:0000313" key="3">
    <source>
        <dbReference type="EMBL" id="OXU28605.1"/>
    </source>
</evidence>
<dbReference type="PANTHER" id="PTHR31691:SF1">
    <property type="entry name" value="ROTATIN"/>
    <property type="match status" value="1"/>
</dbReference>
<dbReference type="InterPro" id="IPR030791">
    <property type="entry name" value="Rotatin"/>
</dbReference>
<dbReference type="InterPro" id="IPR029249">
    <property type="entry name" value="Rotatin_N"/>
</dbReference>
<dbReference type="InterPro" id="IPR011989">
    <property type="entry name" value="ARM-like"/>
</dbReference>
<feature type="compositionally biased region" description="Polar residues" evidence="1">
    <location>
        <begin position="339"/>
        <end position="351"/>
    </location>
</feature>
<dbReference type="GO" id="GO:0036064">
    <property type="term" value="C:ciliary basal body"/>
    <property type="evidence" value="ECO:0007669"/>
    <property type="project" value="InterPro"/>
</dbReference>
<proteinExistence type="predicted"/>
<evidence type="ECO:0000256" key="1">
    <source>
        <dbReference type="SAM" id="MobiDB-lite"/>
    </source>
</evidence>
<dbReference type="InterPro" id="IPR016024">
    <property type="entry name" value="ARM-type_fold"/>
</dbReference>